<protein>
    <submittedName>
        <fullName evidence="5">Sortase A</fullName>
    </submittedName>
</protein>
<evidence type="ECO:0000256" key="2">
    <source>
        <dbReference type="PIRSR" id="PIRSR605754-1"/>
    </source>
</evidence>
<name>A0AAP7IGD0_9STAP</name>
<evidence type="ECO:0000256" key="4">
    <source>
        <dbReference type="SAM" id="Phobius"/>
    </source>
</evidence>
<keyword evidence="4" id="KW-0812">Transmembrane</keyword>
<proteinExistence type="predicted"/>
<comment type="caution">
    <text evidence="5">The sequence shown here is derived from an EMBL/GenBank/DDBJ whole genome shotgun (WGS) entry which is preliminary data.</text>
</comment>
<dbReference type="AlphaFoldDB" id="A0AAP7IGD0"/>
<dbReference type="InterPro" id="IPR023365">
    <property type="entry name" value="Sortase_dom-sf"/>
</dbReference>
<keyword evidence="4" id="KW-1133">Transmembrane helix</keyword>
<accession>A0AAP7IGD0</accession>
<evidence type="ECO:0000313" key="6">
    <source>
        <dbReference type="Proteomes" id="UP000095464"/>
    </source>
</evidence>
<keyword evidence="1" id="KW-0378">Hydrolase</keyword>
<feature type="transmembrane region" description="Helical" evidence="4">
    <location>
        <begin position="6"/>
        <end position="27"/>
    </location>
</feature>
<dbReference type="SUPFAM" id="SSF63817">
    <property type="entry name" value="Sortase"/>
    <property type="match status" value="1"/>
</dbReference>
<dbReference type="Proteomes" id="UP000095464">
    <property type="component" value="Unassembled WGS sequence"/>
</dbReference>
<evidence type="ECO:0000256" key="1">
    <source>
        <dbReference type="ARBA" id="ARBA00022801"/>
    </source>
</evidence>
<sequence length="200" mass="22811">MKFKNLYTALGILFIVIGLFFIFKPFVENKISSHEQKEKAENYKSQNHKKGKPPEISNDKSEVTGTIEIDSVDIKAPVYPGKATPKQLKRGVSFAEKDESLKDQNISITGHTSNVNSRYQFTPLKDVSTGDKVKLTIGNEKRIYEMTDIKNVKPDEVEVMDEHKDQKDQLTLITCDNFNEQTGVWENRSIYVAKHIKTLS</sequence>
<organism evidence="5 6">
    <name type="scientific">Staphylococcus equorum</name>
    <dbReference type="NCBI Taxonomy" id="246432"/>
    <lineage>
        <taxon>Bacteria</taxon>
        <taxon>Bacillati</taxon>
        <taxon>Bacillota</taxon>
        <taxon>Bacilli</taxon>
        <taxon>Bacillales</taxon>
        <taxon>Staphylococcaceae</taxon>
        <taxon>Staphylococcus</taxon>
    </lineage>
</organism>
<gene>
    <name evidence="5" type="ORF">ASS94_00825</name>
</gene>
<evidence type="ECO:0000313" key="5">
    <source>
        <dbReference type="EMBL" id="OEK58898.1"/>
    </source>
</evidence>
<dbReference type="EMBL" id="LNPX01000004">
    <property type="protein sequence ID" value="OEK58898.1"/>
    <property type="molecule type" value="Genomic_DNA"/>
</dbReference>
<feature type="region of interest" description="Disordered" evidence="3">
    <location>
        <begin position="37"/>
        <end position="62"/>
    </location>
</feature>
<feature type="active site" description="Proton donor/acceptor" evidence="2">
    <location>
        <position position="111"/>
    </location>
</feature>
<keyword evidence="4" id="KW-0472">Membrane</keyword>
<dbReference type="NCBIfam" id="TIGR01076">
    <property type="entry name" value="sortase_fam"/>
    <property type="match status" value="1"/>
</dbReference>
<evidence type="ECO:0000256" key="3">
    <source>
        <dbReference type="SAM" id="MobiDB-lite"/>
    </source>
</evidence>
<reference evidence="6" key="1">
    <citation type="submission" date="2015-11" db="EMBL/GenBank/DDBJ databases">
        <title>Genomic diversity of Staphylococcus saprophyticus strains from urinary tract infections, animal surfaces, and fermented foods.</title>
        <authorList>
            <person name="Wolfe B.E."/>
        </authorList>
    </citation>
    <scope>NUCLEOTIDE SEQUENCE [LARGE SCALE GENOMIC DNA]</scope>
    <source>
        <strain evidence="6">738_7</strain>
    </source>
</reference>
<dbReference type="Pfam" id="PF04203">
    <property type="entry name" value="Sortase"/>
    <property type="match status" value="1"/>
</dbReference>
<dbReference type="Gene3D" id="2.40.260.10">
    <property type="entry name" value="Sortase"/>
    <property type="match status" value="1"/>
</dbReference>
<dbReference type="RefSeq" id="WP_069854298.1">
    <property type="nucleotide sequence ID" value="NZ_LNPX01000004.1"/>
</dbReference>
<dbReference type="GO" id="GO:0016787">
    <property type="term" value="F:hydrolase activity"/>
    <property type="evidence" value="ECO:0007669"/>
    <property type="project" value="UniProtKB-KW"/>
</dbReference>
<dbReference type="InterPro" id="IPR005754">
    <property type="entry name" value="Sortase"/>
</dbReference>
<feature type="active site" description="Acyl-thioester intermediate" evidence="2">
    <location>
        <position position="175"/>
    </location>
</feature>